<accession>A0A2T4Z922</accession>
<proteinExistence type="predicted"/>
<keyword evidence="1" id="KW-1133">Transmembrane helix</keyword>
<evidence type="ECO:0000313" key="2">
    <source>
        <dbReference type="EMBL" id="PTM58367.1"/>
    </source>
</evidence>
<keyword evidence="1" id="KW-0472">Membrane</keyword>
<keyword evidence="3" id="KW-1185">Reference proteome</keyword>
<gene>
    <name evidence="2" type="ORF">C8J48_0949</name>
</gene>
<organism evidence="2 3">
    <name type="scientific">Desmospora activa DSM 45169</name>
    <dbReference type="NCBI Taxonomy" id="1121389"/>
    <lineage>
        <taxon>Bacteria</taxon>
        <taxon>Bacillati</taxon>
        <taxon>Bacillota</taxon>
        <taxon>Bacilli</taxon>
        <taxon>Bacillales</taxon>
        <taxon>Thermoactinomycetaceae</taxon>
        <taxon>Desmospora</taxon>
    </lineage>
</organism>
<comment type="caution">
    <text evidence="2">The sequence shown here is derived from an EMBL/GenBank/DDBJ whole genome shotgun (WGS) entry which is preliminary data.</text>
</comment>
<sequence>MKDWAWTLFLLLPLMILFTLTRGDPALIGVVVGAVLCLPLGFVLGVLFIQLISRHHYR</sequence>
<reference evidence="2 3" key="1">
    <citation type="submission" date="2018-04" db="EMBL/GenBank/DDBJ databases">
        <title>Genomic Encyclopedia of Archaeal and Bacterial Type Strains, Phase II (KMG-II): from individual species to whole genera.</title>
        <authorList>
            <person name="Goeker M."/>
        </authorList>
    </citation>
    <scope>NUCLEOTIDE SEQUENCE [LARGE SCALE GENOMIC DNA]</scope>
    <source>
        <strain evidence="2 3">DSM 45169</strain>
    </source>
</reference>
<dbReference type="EMBL" id="PZZP01000001">
    <property type="protein sequence ID" value="PTM58367.1"/>
    <property type="molecule type" value="Genomic_DNA"/>
</dbReference>
<dbReference type="RefSeq" id="WP_170105167.1">
    <property type="nucleotide sequence ID" value="NZ_PZZP01000001.1"/>
</dbReference>
<evidence type="ECO:0000256" key="1">
    <source>
        <dbReference type="SAM" id="Phobius"/>
    </source>
</evidence>
<protein>
    <submittedName>
        <fullName evidence="2">Uncharacterized protein</fullName>
    </submittedName>
</protein>
<dbReference type="AlphaFoldDB" id="A0A2T4Z922"/>
<keyword evidence="1" id="KW-0812">Transmembrane</keyword>
<feature type="transmembrane region" description="Helical" evidence="1">
    <location>
        <begin position="33"/>
        <end position="52"/>
    </location>
</feature>
<evidence type="ECO:0000313" key="3">
    <source>
        <dbReference type="Proteomes" id="UP000241639"/>
    </source>
</evidence>
<name>A0A2T4Z922_9BACL</name>
<dbReference type="Proteomes" id="UP000241639">
    <property type="component" value="Unassembled WGS sequence"/>
</dbReference>